<dbReference type="EMBL" id="KX827312">
    <property type="protein sequence ID" value="AOR53475.1"/>
    <property type="molecule type" value="Genomic_DNA"/>
</dbReference>
<comment type="subunit">
    <text evidence="7">Component of the chloroplastic Clp protease core complex.</text>
</comment>
<dbReference type="InterPro" id="IPR033135">
    <property type="entry name" value="ClpP_His_AS"/>
</dbReference>
<dbReference type="RefSeq" id="YP_009307069.1">
    <property type="nucleotide sequence ID" value="NC_031385.1"/>
</dbReference>
<evidence type="ECO:0000256" key="6">
    <source>
        <dbReference type="ARBA" id="ARBA00034021"/>
    </source>
</evidence>
<dbReference type="GO" id="GO:0004176">
    <property type="term" value="F:ATP-dependent peptidase activity"/>
    <property type="evidence" value="ECO:0007669"/>
    <property type="project" value="InterPro"/>
</dbReference>
<comment type="subcellular location">
    <subcellularLocation>
        <location evidence="7">Plastid</location>
        <location evidence="7">Chloroplast stroma</location>
    </subcellularLocation>
</comment>
<dbReference type="GO" id="GO:0009570">
    <property type="term" value="C:chloroplast stroma"/>
    <property type="evidence" value="ECO:0007669"/>
    <property type="project" value="UniProtKB-SubCell"/>
</dbReference>
<evidence type="ECO:0000256" key="5">
    <source>
        <dbReference type="ARBA" id="ARBA00022825"/>
    </source>
</evidence>
<evidence type="ECO:0000256" key="9">
    <source>
        <dbReference type="RuleBase" id="RU003567"/>
    </source>
</evidence>
<sequence>MPVGVPKIAFLIPGDEEASWVDVNRLYRERFLFLGDEVNAETSNQLSGLMLFLAIEEPSRDQFLYINSPGGLVISGVAIYQTMKLIPPDVHTIGMGIVASMASFILTGGTIPTRLAFPHARVMIHQPASTYFKLPVGEFVLESEELLKIRQSVVECYVQHTGQPIWIVSEDLERDTFMSATDALRYGIVDLIAC</sequence>
<dbReference type="GO" id="GO:0009368">
    <property type="term" value="C:endopeptidase Clp complex"/>
    <property type="evidence" value="ECO:0007669"/>
    <property type="project" value="TreeGrafter"/>
</dbReference>
<dbReference type="InterPro" id="IPR029045">
    <property type="entry name" value="ClpP/crotonase-like_dom_sf"/>
</dbReference>
<dbReference type="SUPFAM" id="SSF52096">
    <property type="entry name" value="ClpP/crotonase"/>
    <property type="match status" value="1"/>
</dbReference>
<dbReference type="GO" id="GO:0006515">
    <property type="term" value="P:protein quality control for misfolded or incompletely synthesized proteins"/>
    <property type="evidence" value="ECO:0007669"/>
    <property type="project" value="TreeGrafter"/>
</dbReference>
<dbReference type="GO" id="GO:0051117">
    <property type="term" value="F:ATPase binding"/>
    <property type="evidence" value="ECO:0007669"/>
    <property type="project" value="TreeGrafter"/>
</dbReference>
<dbReference type="HAMAP" id="MF_00444">
    <property type="entry name" value="ClpP"/>
    <property type="match status" value="1"/>
</dbReference>
<dbReference type="GeneID" id="29290043"/>
<dbReference type="PANTHER" id="PTHR10381">
    <property type="entry name" value="ATP-DEPENDENT CLP PROTEASE PROTEOLYTIC SUBUNIT"/>
    <property type="match status" value="1"/>
</dbReference>
<evidence type="ECO:0000256" key="7">
    <source>
        <dbReference type="HAMAP-Rule" id="MF_00444"/>
    </source>
</evidence>
<name>A0A1C9UA85_9MYRT</name>
<dbReference type="PROSITE" id="PS00382">
    <property type="entry name" value="CLP_PROTEASE_HIS"/>
    <property type="match status" value="1"/>
</dbReference>
<dbReference type="InterPro" id="IPR023562">
    <property type="entry name" value="ClpP/TepA"/>
</dbReference>
<comment type="function">
    <text evidence="7">Cleaves peptides in various proteins in a process that requires ATP hydrolysis. Has a chymotrypsin-like activity. Plays a major role in the degradation of misfolded proteins.</text>
</comment>
<evidence type="ECO:0000313" key="10">
    <source>
        <dbReference type="EMBL" id="AOR53475.1"/>
    </source>
</evidence>
<feature type="active site" description="Nucleophile" evidence="7">
    <location>
        <position position="100"/>
    </location>
</feature>
<reference evidence="10" key="1">
    <citation type="submission" date="2016-09" db="EMBL/GenBank/DDBJ databases">
        <title>Complete Plastome Sequence of Ludwigia octovalvis (Onagraceae), A Globally Distributed Wetland Plant.</title>
        <authorList>
            <person name="Liu S.-H."/>
            <person name="Edwards C.E."/>
            <person name="Hoch P.C."/>
            <person name="Raven P.H."/>
            <person name="Barber J.C."/>
        </authorList>
    </citation>
    <scope>NUCLEOTIDE SEQUENCE</scope>
</reference>
<dbReference type="PANTHER" id="PTHR10381:SF15">
    <property type="entry name" value="CHLOROPLASTIC ATP-DEPENDENT CLP PROTEASE PROTEOLYTIC SUBUNIT 1"/>
    <property type="match status" value="1"/>
</dbReference>
<feature type="active site" evidence="7 8">
    <location>
        <position position="125"/>
    </location>
</feature>
<gene>
    <name evidence="7 10" type="primary">clpP</name>
</gene>
<geneLocation type="chloroplast" evidence="10"/>
<accession>A0A1C9UA85</accession>
<keyword evidence="3 7" id="KW-0645">Protease</keyword>
<dbReference type="InterPro" id="IPR001907">
    <property type="entry name" value="ClpP"/>
</dbReference>
<dbReference type="CDD" id="cd07017">
    <property type="entry name" value="S14_ClpP_2"/>
    <property type="match status" value="1"/>
</dbReference>
<keyword evidence="2 10" id="KW-0934">Plastid</keyword>
<dbReference type="AlphaFoldDB" id="A0A1C9UA85"/>
<dbReference type="Gene3D" id="3.90.226.10">
    <property type="entry name" value="2-enoyl-CoA Hydratase, Chain A, domain 1"/>
    <property type="match status" value="1"/>
</dbReference>
<dbReference type="PRINTS" id="PR00127">
    <property type="entry name" value="CLPPROTEASEP"/>
</dbReference>
<dbReference type="GO" id="GO:0004252">
    <property type="term" value="F:serine-type endopeptidase activity"/>
    <property type="evidence" value="ECO:0007669"/>
    <property type="project" value="UniProtKB-UniRule"/>
</dbReference>
<keyword evidence="10" id="KW-0150">Chloroplast</keyword>
<evidence type="ECO:0000256" key="8">
    <source>
        <dbReference type="PROSITE-ProRule" id="PRU10086"/>
    </source>
</evidence>
<evidence type="ECO:0000256" key="1">
    <source>
        <dbReference type="ARBA" id="ARBA00007039"/>
    </source>
</evidence>
<comment type="similarity">
    <text evidence="1 7 9">Belongs to the peptidase S14 family.</text>
</comment>
<comment type="catalytic activity">
    <reaction evidence="6 7 8">
        <text>Hydrolysis of proteins to small peptides in the presence of ATP and magnesium. alpha-casein is the usual test substrate. In the absence of ATP, only oligopeptides shorter than five residues are hydrolyzed (such as succinyl-Leu-Tyr-|-NHMec, and Leu-Tyr-Leu-|-Tyr-Trp, in which cleavage of the -Tyr-|-Leu- and -Tyr-|-Trp bonds also occurs).</text>
        <dbReference type="EC" id="3.4.21.92"/>
    </reaction>
</comment>
<keyword evidence="5 7" id="KW-0720">Serine protease</keyword>
<dbReference type="Pfam" id="PF00574">
    <property type="entry name" value="CLP_protease"/>
    <property type="match status" value="1"/>
</dbReference>
<proteinExistence type="inferred from homology"/>
<organism evidence="10">
    <name type="scientific">Ludwigia octovalvis</name>
    <dbReference type="NCBI Taxonomy" id="883788"/>
    <lineage>
        <taxon>Eukaryota</taxon>
        <taxon>Viridiplantae</taxon>
        <taxon>Streptophyta</taxon>
        <taxon>Embryophyta</taxon>
        <taxon>Tracheophyta</taxon>
        <taxon>Spermatophyta</taxon>
        <taxon>Magnoliopsida</taxon>
        <taxon>eudicotyledons</taxon>
        <taxon>Gunneridae</taxon>
        <taxon>Pentapetalae</taxon>
        <taxon>rosids</taxon>
        <taxon>malvids</taxon>
        <taxon>Myrtales</taxon>
        <taxon>Onagraceae</taxon>
        <taxon>Ludwigioideae</taxon>
        <taxon>Ludwigia</taxon>
    </lineage>
</organism>
<evidence type="ECO:0000256" key="2">
    <source>
        <dbReference type="ARBA" id="ARBA00022640"/>
    </source>
</evidence>
<evidence type="ECO:0000256" key="4">
    <source>
        <dbReference type="ARBA" id="ARBA00022801"/>
    </source>
</evidence>
<evidence type="ECO:0000256" key="3">
    <source>
        <dbReference type="ARBA" id="ARBA00022670"/>
    </source>
</evidence>
<protein>
    <recommendedName>
        <fullName evidence="7 9">ATP-dependent Clp protease proteolytic subunit</fullName>
        <ecNumber evidence="7">3.4.21.92</ecNumber>
    </recommendedName>
    <alternativeName>
        <fullName evidence="7">Endopeptidase Clp</fullName>
    </alternativeName>
</protein>
<dbReference type="EC" id="3.4.21.92" evidence="7"/>
<keyword evidence="4 7" id="KW-0378">Hydrolase</keyword>